<dbReference type="STRING" id="1742973.COMA2_50219"/>
<sequence>MCGYRCLRPSARFLLASRSGMVVLALLVMVGVPTWSVAALQQGSESALAVVKATLSDVFAILDDPKLRESEKRRRIEEIVATRFDYREMSKRTLASHWARLTETERTEFVDSFKMFLSDRYAVKIRDYAGNRSNISASGWKVTMRKFGPNWSPARPIILSIIV</sequence>
<dbReference type="AlphaFoldDB" id="A0A0S4LM93"/>
<accession>A0A0S4LM93</accession>
<dbReference type="OrthoDB" id="9798905at2"/>
<evidence type="ECO:0008006" key="3">
    <source>
        <dbReference type="Google" id="ProtNLM"/>
    </source>
</evidence>
<dbReference type="Proteomes" id="UP000198736">
    <property type="component" value="Unassembled WGS sequence"/>
</dbReference>
<proteinExistence type="predicted"/>
<organism evidence="1 2">
    <name type="scientific">Candidatus Nitrospira nitrificans</name>
    <dbReference type="NCBI Taxonomy" id="1742973"/>
    <lineage>
        <taxon>Bacteria</taxon>
        <taxon>Pseudomonadati</taxon>
        <taxon>Nitrospirota</taxon>
        <taxon>Nitrospiria</taxon>
        <taxon>Nitrospirales</taxon>
        <taxon>Nitrospiraceae</taxon>
        <taxon>Nitrospira</taxon>
    </lineage>
</organism>
<gene>
    <name evidence="1" type="ORF">COMA2_50219</name>
</gene>
<dbReference type="Gene3D" id="3.10.450.710">
    <property type="entry name" value="Tgt2/MlaC"/>
    <property type="match status" value="1"/>
</dbReference>
<reference evidence="2" key="1">
    <citation type="submission" date="2015-10" db="EMBL/GenBank/DDBJ databases">
        <authorList>
            <person name="Luecker S."/>
            <person name="Luecker S."/>
        </authorList>
    </citation>
    <scope>NUCLEOTIDE SEQUENCE [LARGE SCALE GENOMIC DNA]</scope>
</reference>
<dbReference type="InterPro" id="IPR008869">
    <property type="entry name" value="MlaC/ttg2D"/>
</dbReference>
<evidence type="ECO:0000313" key="2">
    <source>
        <dbReference type="Proteomes" id="UP000198736"/>
    </source>
</evidence>
<dbReference type="Pfam" id="PF05494">
    <property type="entry name" value="MlaC"/>
    <property type="match status" value="1"/>
</dbReference>
<name>A0A0S4LM93_9BACT</name>
<dbReference type="InterPro" id="IPR042245">
    <property type="entry name" value="Tgt2/MlaC_sf"/>
</dbReference>
<protein>
    <recommendedName>
        <fullName evidence="3">ABC transporter substrate-binding protein</fullName>
    </recommendedName>
</protein>
<evidence type="ECO:0000313" key="1">
    <source>
        <dbReference type="EMBL" id="CUS38689.1"/>
    </source>
</evidence>
<keyword evidence="2" id="KW-1185">Reference proteome</keyword>
<dbReference type="EMBL" id="CZPZ01000032">
    <property type="protein sequence ID" value="CUS38689.1"/>
    <property type="molecule type" value="Genomic_DNA"/>
</dbReference>